<dbReference type="InterPro" id="IPR039706">
    <property type="entry name" value="MINAR1-like"/>
</dbReference>
<evidence type="ECO:0000313" key="4">
    <source>
        <dbReference type="Proteomes" id="UP000606274"/>
    </source>
</evidence>
<proteinExistence type="predicted"/>
<comment type="caution">
    <text evidence="3">The sequence shown here is derived from an EMBL/GenBank/DDBJ whole genome shotgun (WGS) entry which is preliminary data.</text>
</comment>
<feature type="compositionally biased region" description="Basic and acidic residues" evidence="1">
    <location>
        <begin position="593"/>
        <end position="619"/>
    </location>
</feature>
<evidence type="ECO:0000256" key="1">
    <source>
        <dbReference type="SAM" id="MobiDB-lite"/>
    </source>
</evidence>
<gene>
    <name evidence="3" type="ORF">HF521_004158</name>
</gene>
<feature type="compositionally biased region" description="Low complexity" evidence="1">
    <location>
        <begin position="555"/>
        <end position="568"/>
    </location>
</feature>
<dbReference type="EMBL" id="JABFDY010000013">
    <property type="protein sequence ID" value="KAF7699416.1"/>
    <property type="molecule type" value="Genomic_DNA"/>
</dbReference>
<accession>A0A8T0B3K4</accession>
<dbReference type="PANTHER" id="PTHR31530">
    <property type="entry name" value="MAJOR INTRINSICALLY DISORDERED NOTCH2-BINDING RECEPTOR 1 MINAR1 FAMILY MEMBER"/>
    <property type="match status" value="1"/>
</dbReference>
<evidence type="ECO:0000313" key="3">
    <source>
        <dbReference type="EMBL" id="KAF7699416.1"/>
    </source>
</evidence>
<protein>
    <recommendedName>
        <fullName evidence="2">MINAR1 N-terminal helical domain-containing protein</fullName>
    </recommendedName>
</protein>
<keyword evidence="4" id="KW-1185">Reference proteome</keyword>
<feature type="region of interest" description="Disordered" evidence="1">
    <location>
        <begin position="216"/>
        <end position="276"/>
    </location>
</feature>
<dbReference type="InterPro" id="IPR055117">
    <property type="entry name" value="MINAR1_N"/>
</dbReference>
<dbReference type="AlphaFoldDB" id="A0A8T0B3K4"/>
<dbReference type="GO" id="GO:0005886">
    <property type="term" value="C:plasma membrane"/>
    <property type="evidence" value="ECO:0007669"/>
    <property type="project" value="TreeGrafter"/>
</dbReference>
<dbReference type="PANTHER" id="PTHR31530:SF2">
    <property type="entry name" value="MAJOR INTRINSICALLY DISORDERED NOTCH2-BINDING RECEPTOR 1"/>
    <property type="match status" value="1"/>
</dbReference>
<dbReference type="Pfam" id="PF22948">
    <property type="entry name" value="MINAR1_N"/>
    <property type="match status" value="1"/>
</dbReference>
<reference evidence="3" key="1">
    <citation type="submission" date="2020-08" db="EMBL/GenBank/DDBJ databases">
        <title>Chromosome-level assembly of Southern catfish (Silurus meridionalis) provides insights into visual adaptation to the nocturnal and benthic lifestyles.</title>
        <authorList>
            <person name="Zhang Y."/>
            <person name="Wang D."/>
            <person name="Peng Z."/>
        </authorList>
    </citation>
    <scope>NUCLEOTIDE SEQUENCE</scope>
    <source>
        <strain evidence="3">SWU-2019-XX</strain>
        <tissue evidence="3">Muscle</tissue>
    </source>
</reference>
<dbReference type="GO" id="GO:0008285">
    <property type="term" value="P:negative regulation of cell population proliferation"/>
    <property type="evidence" value="ECO:0007669"/>
    <property type="project" value="TreeGrafter"/>
</dbReference>
<feature type="region of interest" description="Disordered" evidence="1">
    <location>
        <begin position="310"/>
        <end position="350"/>
    </location>
</feature>
<dbReference type="Proteomes" id="UP000606274">
    <property type="component" value="Unassembled WGS sequence"/>
</dbReference>
<organism evidence="3 4">
    <name type="scientific">Silurus meridionalis</name>
    <name type="common">Southern catfish</name>
    <name type="synonym">Silurus soldatovi meridionalis</name>
    <dbReference type="NCBI Taxonomy" id="175797"/>
    <lineage>
        <taxon>Eukaryota</taxon>
        <taxon>Metazoa</taxon>
        <taxon>Chordata</taxon>
        <taxon>Craniata</taxon>
        <taxon>Vertebrata</taxon>
        <taxon>Euteleostomi</taxon>
        <taxon>Actinopterygii</taxon>
        <taxon>Neopterygii</taxon>
        <taxon>Teleostei</taxon>
        <taxon>Ostariophysi</taxon>
        <taxon>Siluriformes</taxon>
        <taxon>Siluridae</taxon>
        <taxon>Silurus</taxon>
    </lineage>
</organism>
<name>A0A8T0B3K4_SILME</name>
<dbReference type="GO" id="GO:0032007">
    <property type="term" value="P:negative regulation of TOR signaling"/>
    <property type="evidence" value="ECO:0007669"/>
    <property type="project" value="TreeGrafter"/>
</dbReference>
<feature type="domain" description="MINAR1 N-terminal helical" evidence="2">
    <location>
        <begin position="7"/>
        <end position="93"/>
    </location>
</feature>
<feature type="region of interest" description="Disordered" evidence="1">
    <location>
        <begin position="538"/>
        <end position="654"/>
    </location>
</feature>
<feature type="compositionally biased region" description="Basic and acidic residues" evidence="1">
    <location>
        <begin position="319"/>
        <end position="342"/>
    </location>
</feature>
<evidence type="ECO:0000259" key="2">
    <source>
        <dbReference type="Pfam" id="PF22948"/>
    </source>
</evidence>
<sequence length="670" mass="74007">MSDSADDALVLLEILEVLGACRARVSYADVCVYLSGRYELHPLLELRSLLYSTACRDPCFPATLFRERLHPPCSNRLSAAADVVSLFNLLTHTRLPPSHTNSLTSCLGCPQEHAHCDWLHAEGGVIAPGCKYEDSTEALISLNTGGSHVNTPARSLTHTHQRHIMQRAHSLDVSCTSSGNQDSATKGDRDVDLVQSCIQKRSIFKAEFHKLVPFIPADGSSPIQEGSREDSDDGQFLSCNNPYSESAHDAHLEDVQTQSSETDTPPDAQTPYLQKHKSLDDLQSSTYFGPTVIERTYHQSPALAAKSHSLDIDSSLIEPSERDNPGLDRPKPQRPRSEKSALDKSGLSKTRFTKPSFEGSSFDIPGFDPFIVQSVRDTLKRLSGISLDAWYDWSPDAEGVVSVATQTDLGDRRALRSLLLSEKLSIDNTDIAEDDISAIFRFLDDISMCGSMAVLPGDSGGPQEGGGAGLPERRERLGKLRRLFHSLEGPEEGVRWGVGRLLQRVTELEQRLEPISELREQLALVLSTLNRLEQRGQLVHSNSEPVQQQPPPQAPSERSSRPSLSSEADGAAAKRRGLFTRNSRSHTESSSSEQHREWSTEHHGALYKKENHPVQERKSSIIIPDIHKAPPRSSMQKANLHPTDRPKVSWSQSELTPLDLQVNSRSSDIC</sequence>